<dbReference type="EMBL" id="JAJNCT010000009">
    <property type="protein sequence ID" value="MCD2165529.1"/>
    <property type="molecule type" value="Genomic_DNA"/>
</dbReference>
<keyword evidence="8" id="KW-1185">Reference proteome</keyword>
<dbReference type="PRINTS" id="PR00039">
    <property type="entry name" value="HTHLYSR"/>
</dbReference>
<evidence type="ECO:0000256" key="3">
    <source>
        <dbReference type="ARBA" id="ARBA00023125"/>
    </source>
</evidence>
<feature type="domain" description="HTH lysR-type" evidence="6">
    <location>
        <begin position="1"/>
        <end position="58"/>
    </location>
</feature>
<gene>
    <name evidence="7" type="ORF">LPW39_10310</name>
</gene>
<dbReference type="PANTHER" id="PTHR30346:SF26">
    <property type="entry name" value="HYDROGEN PEROXIDE-INDUCIBLE GENES ACTIVATOR"/>
    <property type="match status" value="1"/>
</dbReference>
<dbReference type="InterPro" id="IPR005119">
    <property type="entry name" value="LysR_subst-bd"/>
</dbReference>
<dbReference type="SUPFAM" id="SSF46785">
    <property type="entry name" value="Winged helix' DNA-binding domain"/>
    <property type="match status" value="1"/>
</dbReference>
<accession>A0AAW4XXK0</accession>
<comment type="caution">
    <text evidence="7">The sequence shown here is derived from an EMBL/GenBank/DDBJ whole genome shotgun (WGS) entry which is preliminary data.</text>
</comment>
<name>A0AAW4XXK0_9BURK</name>
<dbReference type="FunFam" id="1.10.10.10:FF:000001">
    <property type="entry name" value="LysR family transcriptional regulator"/>
    <property type="match status" value="1"/>
</dbReference>
<sequence length="271" mass="29588">MDYRQFRAFVAVFEERNITAAAQRLHLSQPALSGSIRLLEEALGTALFVRKARGVEVTDDARALYPQLRRMVAEADGLAQRFRKRDERERLTIGVEEDVARSTVQHLAATARACVPGVQLHLLAQCEGDARLASEELRCEDELFLPLLSERYVLALPAQALLPANAADTPQDPATDWIVCPTHASHQRLMPIYGSRADSPAALASNFSLALDLVAAGVGRAIVPESLAQEIHGVQTQPLEVELKRRIGLCYNVQALGNGALARLRDGVVAI</sequence>
<dbReference type="Proteomes" id="UP001199260">
    <property type="component" value="Unassembled WGS sequence"/>
</dbReference>
<dbReference type="RefSeq" id="WP_230774242.1">
    <property type="nucleotide sequence ID" value="NZ_JAJNCT010000009.1"/>
</dbReference>
<dbReference type="Pfam" id="PF00126">
    <property type="entry name" value="HTH_1"/>
    <property type="match status" value="1"/>
</dbReference>
<dbReference type="GO" id="GO:0032993">
    <property type="term" value="C:protein-DNA complex"/>
    <property type="evidence" value="ECO:0007669"/>
    <property type="project" value="TreeGrafter"/>
</dbReference>
<proteinExistence type="inferred from homology"/>
<evidence type="ECO:0000313" key="8">
    <source>
        <dbReference type="Proteomes" id="UP001199260"/>
    </source>
</evidence>
<evidence type="ECO:0000256" key="4">
    <source>
        <dbReference type="ARBA" id="ARBA00023159"/>
    </source>
</evidence>
<evidence type="ECO:0000313" key="7">
    <source>
        <dbReference type="EMBL" id="MCD2165529.1"/>
    </source>
</evidence>
<keyword evidence="5" id="KW-0804">Transcription</keyword>
<dbReference type="SUPFAM" id="SSF53850">
    <property type="entry name" value="Periplasmic binding protein-like II"/>
    <property type="match status" value="1"/>
</dbReference>
<protein>
    <submittedName>
        <fullName evidence="7">LysR family transcriptional regulator</fullName>
    </submittedName>
</protein>
<evidence type="ECO:0000256" key="1">
    <source>
        <dbReference type="ARBA" id="ARBA00009437"/>
    </source>
</evidence>
<comment type="similarity">
    <text evidence="1">Belongs to the LysR transcriptional regulatory family.</text>
</comment>
<keyword evidence="4" id="KW-0010">Activator</keyword>
<keyword evidence="3" id="KW-0238">DNA-binding</keyword>
<dbReference type="Gene3D" id="3.40.190.10">
    <property type="entry name" value="Periplasmic binding protein-like II"/>
    <property type="match status" value="2"/>
</dbReference>
<keyword evidence="2" id="KW-0805">Transcription regulation</keyword>
<dbReference type="InterPro" id="IPR000847">
    <property type="entry name" value="LysR_HTH_N"/>
</dbReference>
<dbReference type="Pfam" id="PF03466">
    <property type="entry name" value="LysR_substrate"/>
    <property type="match status" value="1"/>
</dbReference>
<evidence type="ECO:0000256" key="5">
    <source>
        <dbReference type="ARBA" id="ARBA00023163"/>
    </source>
</evidence>
<dbReference type="GO" id="GO:0003700">
    <property type="term" value="F:DNA-binding transcription factor activity"/>
    <property type="evidence" value="ECO:0007669"/>
    <property type="project" value="InterPro"/>
</dbReference>
<dbReference type="Gene3D" id="1.10.10.10">
    <property type="entry name" value="Winged helix-like DNA-binding domain superfamily/Winged helix DNA-binding domain"/>
    <property type="match status" value="1"/>
</dbReference>
<dbReference type="GO" id="GO:0003677">
    <property type="term" value="F:DNA binding"/>
    <property type="evidence" value="ECO:0007669"/>
    <property type="project" value="UniProtKB-KW"/>
</dbReference>
<dbReference type="InterPro" id="IPR036388">
    <property type="entry name" value="WH-like_DNA-bd_sf"/>
</dbReference>
<dbReference type="CDD" id="cd05466">
    <property type="entry name" value="PBP2_LTTR_substrate"/>
    <property type="match status" value="1"/>
</dbReference>
<dbReference type="PANTHER" id="PTHR30346">
    <property type="entry name" value="TRANSCRIPTIONAL DUAL REGULATOR HCAR-RELATED"/>
    <property type="match status" value="1"/>
</dbReference>
<dbReference type="PROSITE" id="PS50931">
    <property type="entry name" value="HTH_LYSR"/>
    <property type="match status" value="1"/>
</dbReference>
<dbReference type="AlphaFoldDB" id="A0AAW4XXK0"/>
<evidence type="ECO:0000259" key="6">
    <source>
        <dbReference type="PROSITE" id="PS50931"/>
    </source>
</evidence>
<evidence type="ECO:0000256" key="2">
    <source>
        <dbReference type="ARBA" id="ARBA00023015"/>
    </source>
</evidence>
<organism evidence="7 8">
    <name type="scientific">Comamonas koreensis</name>
    <dbReference type="NCBI Taxonomy" id="160825"/>
    <lineage>
        <taxon>Bacteria</taxon>
        <taxon>Pseudomonadati</taxon>
        <taxon>Pseudomonadota</taxon>
        <taxon>Betaproteobacteria</taxon>
        <taxon>Burkholderiales</taxon>
        <taxon>Comamonadaceae</taxon>
        <taxon>Comamonas</taxon>
    </lineage>
</organism>
<reference evidence="7 8" key="1">
    <citation type="submission" date="2021-11" db="EMBL/GenBank/DDBJ databases">
        <title>Genome sequence.</title>
        <authorList>
            <person name="Sun Q."/>
        </authorList>
    </citation>
    <scope>NUCLEOTIDE SEQUENCE [LARGE SCALE GENOMIC DNA]</scope>
    <source>
        <strain evidence="7 8">KCTC 12005</strain>
    </source>
</reference>
<dbReference type="InterPro" id="IPR036390">
    <property type="entry name" value="WH_DNA-bd_sf"/>
</dbReference>